<comment type="caution">
    <text evidence="8">The sequence shown here is derived from an EMBL/GenBank/DDBJ whole genome shotgun (WGS) entry which is preliminary data.</text>
</comment>
<dbReference type="PANTHER" id="PTHR31272">
    <property type="entry name" value="CYTOCHROME C-TYPE BIOGENESIS PROTEIN HI_1454-RELATED"/>
    <property type="match status" value="1"/>
</dbReference>
<keyword evidence="5 6" id="KW-0472">Membrane</keyword>
<dbReference type="GO" id="GO:0017004">
    <property type="term" value="P:cytochrome complex assembly"/>
    <property type="evidence" value="ECO:0007669"/>
    <property type="project" value="InterPro"/>
</dbReference>
<dbReference type="Proteomes" id="UP000054099">
    <property type="component" value="Unassembled WGS sequence"/>
</dbReference>
<organism evidence="8 9">
    <name type="scientific">Fictibacillus enclensis</name>
    <dbReference type="NCBI Taxonomy" id="1017270"/>
    <lineage>
        <taxon>Bacteria</taxon>
        <taxon>Bacillati</taxon>
        <taxon>Bacillota</taxon>
        <taxon>Bacilli</taxon>
        <taxon>Bacillales</taxon>
        <taxon>Fictibacillaceae</taxon>
        <taxon>Fictibacillus</taxon>
    </lineage>
</organism>
<feature type="transmembrane region" description="Helical" evidence="6">
    <location>
        <begin position="196"/>
        <end position="214"/>
    </location>
</feature>
<dbReference type="RefSeq" id="WP_061969773.1">
    <property type="nucleotide sequence ID" value="NZ_FMAV01000001.1"/>
</dbReference>
<feature type="transmembrane region" description="Helical" evidence="6">
    <location>
        <begin position="56"/>
        <end position="80"/>
    </location>
</feature>
<dbReference type="OrthoDB" id="9803065at2"/>
<evidence type="ECO:0000259" key="7">
    <source>
        <dbReference type="Pfam" id="PF02683"/>
    </source>
</evidence>
<evidence type="ECO:0000256" key="4">
    <source>
        <dbReference type="ARBA" id="ARBA00022989"/>
    </source>
</evidence>
<dbReference type="GO" id="GO:0016020">
    <property type="term" value="C:membrane"/>
    <property type="evidence" value="ECO:0007669"/>
    <property type="project" value="UniProtKB-SubCell"/>
</dbReference>
<keyword evidence="4 6" id="KW-1133">Transmembrane helix</keyword>
<feature type="transmembrane region" description="Helical" evidence="6">
    <location>
        <begin position="126"/>
        <end position="156"/>
    </location>
</feature>
<keyword evidence="9" id="KW-1185">Reference proteome</keyword>
<dbReference type="Pfam" id="PF02683">
    <property type="entry name" value="DsbD_TM"/>
    <property type="match status" value="1"/>
</dbReference>
<comment type="similarity">
    <text evidence="2">Belongs to the DsbD family.</text>
</comment>
<evidence type="ECO:0000256" key="5">
    <source>
        <dbReference type="ARBA" id="ARBA00023136"/>
    </source>
</evidence>
<dbReference type="InterPro" id="IPR003834">
    <property type="entry name" value="Cyt_c_assmbl_TM_dom"/>
</dbReference>
<evidence type="ECO:0000256" key="3">
    <source>
        <dbReference type="ARBA" id="ARBA00022692"/>
    </source>
</evidence>
<feature type="domain" description="Cytochrome C biogenesis protein transmembrane" evidence="7">
    <location>
        <begin position="5"/>
        <end position="212"/>
    </location>
</feature>
<evidence type="ECO:0000313" key="8">
    <source>
        <dbReference type="EMBL" id="KSU85215.1"/>
    </source>
</evidence>
<evidence type="ECO:0000313" key="9">
    <source>
        <dbReference type="Proteomes" id="UP000054099"/>
    </source>
</evidence>
<gene>
    <name evidence="8" type="ORF">AS030_06795</name>
</gene>
<feature type="transmembrane region" description="Helical" evidence="6">
    <location>
        <begin position="6"/>
        <end position="35"/>
    </location>
</feature>
<comment type="subcellular location">
    <subcellularLocation>
        <location evidence="1">Membrane</location>
        <topology evidence="1">Multi-pass membrane protein</topology>
    </subcellularLocation>
</comment>
<dbReference type="InterPro" id="IPR051790">
    <property type="entry name" value="Cytochrome_c-biogenesis_DsbD"/>
</dbReference>
<feature type="transmembrane region" description="Helical" evidence="6">
    <location>
        <begin position="162"/>
        <end position="184"/>
    </location>
</feature>
<reference evidence="8 9" key="1">
    <citation type="journal article" date="2014" name="Antonie Van Leeuwenhoek">
        <title>Fictibacillus enclensis sp. nov., isolated from marine sediment.</title>
        <authorList>
            <person name="Dastager S.G."/>
            <person name="Mawlankar R."/>
            <person name="Srinivasan K."/>
            <person name="Tang S.K."/>
            <person name="Lee J.C."/>
            <person name="Ramana V.V."/>
            <person name="Shouche Y.S."/>
        </authorList>
    </citation>
    <scope>NUCLEOTIDE SEQUENCE [LARGE SCALE GENOMIC DNA]</scope>
    <source>
        <strain evidence="8 9">NIO-1003</strain>
    </source>
</reference>
<evidence type="ECO:0000256" key="1">
    <source>
        <dbReference type="ARBA" id="ARBA00004141"/>
    </source>
</evidence>
<keyword evidence="3 6" id="KW-0812">Transmembrane</keyword>
<sequence length="235" mass="25986">MDLNIWLAFGAGLLSFISPCCLPLYPAFLSYITGISVRDLKEEHGMKKKQALLHTFYFLLGFSIIFFVLGLSSSYIGGLFAQYKDFLRQFGAIIIVVFGLLVLGVFQPAFLMKDRKLTFRNRPTGYLGSVLIGIGFSAGWTPCTGPILGAVIALAVSNPGAGMLYMGCYVLGFAVPFFFLSFFLDKLSSIKRYNVQIMKSGGFLMVAMGVVLYFDWMTKVTSFLVNRVFGGFQGF</sequence>
<evidence type="ECO:0000256" key="6">
    <source>
        <dbReference type="SAM" id="Phobius"/>
    </source>
</evidence>
<dbReference type="EMBL" id="LNQN01000001">
    <property type="protein sequence ID" value="KSU85215.1"/>
    <property type="molecule type" value="Genomic_DNA"/>
</dbReference>
<proteinExistence type="inferred from homology"/>
<protein>
    <submittedName>
        <fullName evidence="8">Cytochrome C biogenesis protein CcdA</fullName>
    </submittedName>
</protein>
<accession>A0A0V8JDJ4</accession>
<dbReference type="AlphaFoldDB" id="A0A0V8JDJ4"/>
<evidence type="ECO:0000256" key="2">
    <source>
        <dbReference type="ARBA" id="ARBA00006143"/>
    </source>
</evidence>
<dbReference type="PANTHER" id="PTHR31272:SF4">
    <property type="entry name" value="CYTOCHROME C-TYPE BIOGENESIS PROTEIN HI_1454-RELATED"/>
    <property type="match status" value="1"/>
</dbReference>
<name>A0A0V8JDJ4_9BACL</name>
<feature type="transmembrane region" description="Helical" evidence="6">
    <location>
        <begin position="86"/>
        <end position="106"/>
    </location>
</feature>